<dbReference type="AlphaFoldDB" id="A0AAD5QYI5"/>
<dbReference type="InterPro" id="IPR051436">
    <property type="entry name" value="Autophagy-related_EPG5"/>
</dbReference>
<proteinExistence type="predicted"/>
<protein>
    <submittedName>
        <fullName evidence="1">Uncharacterized protein</fullName>
    </submittedName>
</protein>
<evidence type="ECO:0000313" key="2">
    <source>
        <dbReference type="Proteomes" id="UP001196413"/>
    </source>
</evidence>
<reference evidence="1" key="1">
    <citation type="submission" date="2021-06" db="EMBL/GenBank/DDBJ databases">
        <title>Parelaphostrongylus tenuis whole genome reference sequence.</title>
        <authorList>
            <person name="Garwood T.J."/>
            <person name="Larsen P.A."/>
            <person name="Fountain-Jones N.M."/>
            <person name="Garbe J.R."/>
            <person name="Macchietto M.G."/>
            <person name="Kania S.A."/>
            <person name="Gerhold R.W."/>
            <person name="Richards J.E."/>
            <person name="Wolf T.M."/>
        </authorList>
    </citation>
    <scope>NUCLEOTIDE SEQUENCE</scope>
    <source>
        <strain evidence="1">MNPRO001-30</strain>
        <tissue evidence="1">Meninges</tissue>
    </source>
</reference>
<organism evidence="1 2">
    <name type="scientific">Parelaphostrongylus tenuis</name>
    <name type="common">Meningeal worm</name>
    <dbReference type="NCBI Taxonomy" id="148309"/>
    <lineage>
        <taxon>Eukaryota</taxon>
        <taxon>Metazoa</taxon>
        <taxon>Ecdysozoa</taxon>
        <taxon>Nematoda</taxon>
        <taxon>Chromadorea</taxon>
        <taxon>Rhabditida</taxon>
        <taxon>Rhabditina</taxon>
        <taxon>Rhabditomorpha</taxon>
        <taxon>Strongyloidea</taxon>
        <taxon>Metastrongylidae</taxon>
        <taxon>Parelaphostrongylus</taxon>
    </lineage>
</organism>
<dbReference type="Proteomes" id="UP001196413">
    <property type="component" value="Unassembled WGS sequence"/>
</dbReference>
<dbReference type="PANTHER" id="PTHR31139">
    <property type="entry name" value="ECTOPIC P GRANULES PROTEIN 5 HOMOLOG"/>
    <property type="match status" value="1"/>
</dbReference>
<gene>
    <name evidence="1" type="ORF">KIN20_026793</name>
</gene>
<keyword evidence="2" id="KW-1185">Reference proteome</keyword>
<sequence>MEENGLSTHSPPNLLENSVCSNSRIYLLNALSDLFFHLRFPTLPKRFTDLLIEWVKELVCVLYMSCRCEDAQFILNHLLRLPSPIQDWAPPLVQTFIQAPSHPKLKLDFCITMLSHLLNPIIARESFLRQIGLSEAEDSAWTILSDDDEELYFKGSFSLITINECDLISLFDQLPISELYSLAYLSFSNSAAEKGDQFAALVAFQLLLMKVLDTGLSTYCAPSYKLFCKQLGNGLRQSVRELCNFWMVTRNLLHSGEENQLQREVDRVVILAVQYIVNRPGFGLWQFLVDLPFDSVSDECRSRCEYLLRSAERITVSELYDIPISELVARNKKDGLKERAETIGPLDSVFIVNALAAIVSQSHSGPANLTKEIVEICFCDESSRESLYKVGGEAIALLLSRKPGAFDQLLTILDRNISRMDNYAVDVLSSSNLSECKLSPASVSILGKWLIYKPPDDAANRLARRIMSGVHWGMNEAGNQLWLDPSVHEISADTVMKAHSMHCGNSNGMIAKSIRQVSKLASRMPRP</sequence>
<evidence type="ECO:0000313" key="1">
    <source>
        <dbReference type="EMBL" id="KAJ1366192.1"/>
    </source>
</evidence>
<dbReference type="GO" id="GO:0005737">
    <property type="term" value="C:cytoplasm"/>
    <property type="evidence" value="ECO:0007669"/>
    <property type="project" value="TreeGrafter"/>
</dbReference>
<comment type="caution">
    <text evidence="1">The sequence shown here is derived from an EMBL/GenBank/DDBJ whole genome shotgun (WGS) entry which is preliminary data.</text>
</comment>
<accession>A0AAD5QYI5</accession>
<dbReference type="GO" id="GO:0097352">
    <property type="term" value="P:autophagosome maturation"/>
    <property type="evidence" value="ECO:0007669"/>
    <property type="project" value="TreeGrafter"/>
</dbReference>
<dbReference type="PANTHER" id="PTHR31139:SF4">
    <property type="entry name" value="ECTOPIC P GRANULES PROTEIN 5 HOMOLOG"/>
    <property type="match status" value="1"/>
</dbReference>
<dbReference type="EMBL" id="JAHQIW010005485">
    <property type="protein sequence ID" value="KAJ1366192.1"/>
    <property type="molecule type" value="Genomic_DNA"/>
</dbReference>
<name>A0AAD5QYI5_PARTN</name>